<keyword evidence="2" id="KW-1185">Reference proteome</keyword>
<protein>
    <submittedName>
        <fullName evidence="1">Uncharacterized protein</fullName>
    </submittedName>
</protein>
<gene>
    <name evidence="1" type="ORF">B4923_16665</name>
</gene>
<accession>A0A2U1TLV1</accession>
<dbReference type="EMBL" id="QDKJ01000014">
    <property type="protein sequence ID" value="PWC10376.1"/>
    <property type="molecule type" value="Genomic_DNA"/>
</dbReference>
<dbReference type="AlphaFoldDB" id="A0A2U1TLV1"/>
<reference evidence="1 2" key="1">
    <citation type="submission" date="2018-04" db="EMBL/GenBank/DDBJ databases">
        <title>Brenneria corticis sp.nov.</title>
        <authorList>
            <person name="Li Y."/>
        </authorList>
    </citation>
    <scope>NUCLEOTIDE SEQUENCE [LARGE SCALE GENOMIC DNA]</scope>
    <source>
        <strain evidence="1 2">LMG 27715</strain>
    </source>
</reference>
<organism evidence="1 2">
    <name type="scientific">Brenneria roseae subsp. americana</name>
    <dbReference type="NCBI Taxonomy" id="1508507"/>
    <lineage>
        <taxon>Bacteria</taxon>
        <taxon>Pseudomonadati</taxon>
        <taxon>Pseudomonadota</taxon>
        <taxon>Gammaproteobacteria</taxon>
        <taxon>Enterobacterales</taxon>
        <taxon>Pectobacteriaceae</taxon>
        <taxon>Brenneria</taxon>
    </lineage>
</organism>
<evidence type="ECO:0000313" key="1">
    <source>
        <dbReference type="EMBL" id="PWC10376.1"/>
    </source>
</evidence>
<sequence>MSLRETIQSVKIVKEMKRSKKSPGAIFNVACDGPQGEPQGWGELKIAGSDFQRRLRRPAG</sequence>
<comment type="caution">
    <text evidence="1">The sequence shown here is derived from an EMBL/GenBank/DDBJ whole genome shotgun (WGS) entry which is preliminary data.</text>
</comment>
<proteinExistence type="predicted"/>
<name>A0A2U1TLV1_9GAMM</name>
<dbReference type="Proteomes" id="UP000245138">
    <property type="component" value="Unassembled WGS sequence"/>
</dbReference>
<evidence type="ECO:0000313" key="2">
    <source>
        <dbReference type="Proteomes" id="UP000245138"/>
    </source>
</evidence>